<gene>
    <name evidence="6" type="ORF">SAMN02982922_0733</name>
</gene>
<dbReference type="OrthoDB" id="5297263at2"/>
<dbReference type="InterPro" id="IPR036388">
    <property type="entry name" value="WH-like_DNA-bd_sf"/>
</dbReference>
<dbReference type="Pfam" id="PF03466">
    <property type="entry name" value="LysR_substrate"/>
    <property type="match status" value="1"/>
</dbReference>
<dbReference type="PANTHER" id="PTHR30419:SF8">
    <property type="entry name" value="NITROGEN ASSIMILATION TRANSCRIPTIONAL ACTIVATOR-RELATED"/>
    <property type="match status" value="1"/>
</dbReference>
<dbReference type="SUPFAM" id="SSF53850">
    <property type="entry name" value="Periplasmic binding protein-like II"/>
    <property type="match status" value="1"/>
</dbReference>
<comment type="similarity">
    <text evidence="1">Belongs to the LysR transcriptional regulatory family.</text>
</comment>
<dbReference type="GO" id="GO:0003677">
    <property type="term" value="F:DNA binding"/>
    <property type="evidence" value="ECO:0007669"/>
    <property type="project" value="UniProtKB-KW"/>
</dbReference>
<keyword evidence="7" id="KW-1185">Reference proteome</keyword>
<dbReference type="Gene3D" id="3.40.190.290">
    <property type="match status" value="1"/>
</dbReference>
<evidence type="ECO:0000256" key="4">
    <source>
        <dbReference type="ARBA" id="ARBA00023163"/>
    </source>
</evidence>
<protein>
    <submittedName>
        <fullName evidence="6">DNA-binding transcriptional regulator, LysR family</fullName>
    </submittedName>
</protein>
<dbReference type="GO" id="GO:0005829">
    <property type="term" value="C:cytosol"/>
    <property type="evidence" value="ECO:0007669"/>
    <property type="project" value="TreeGrafter"/>
</dbReference>
<dbReference type="InterPro" id="IPR036390">
    <property type="entry name" value="WH_DNA-bd_sf"/>
</dbReference>
<evidence type="ECO:0000313" key="6">
    <source>
        <dbReference type="EMBL" id="SMH28144.1"/>
    </source>
</evidence>
<dbReference type="EMBL" id="FXBL01000004">
    <property type="protein sequence ID" value="SMH28144.1"/>
    <property type="molecule type" value="Genomic_DNA"/>
</dbReference>
<evidence type="ECO:0000313" key="7">
    <source>
        <dbReference type="Proteomes" id="UP000193083"/>
    </source>
</evidence>
<organism evidence="6 7">
    <name type="scientific">Mesorhizobium australicum</name>
    <dbReference type="NCBI Taxonomy" id="536018"/>
    <lineage>
        <taxon>Bacteria</taxon>
        <taxon>Pseudomonadati</taxon>
        <taxon>Pseudomonadota</taxon>
        <taxon>Alphaproteobacteria</taxon>
        <taxon>Hyphomicrobiales</taxon>
        <taxon>Phyllobacteriaceae</taxon>
        <taxon>Mesorhizobium</taxon>
    </lineage>
</organism>
<keyword evidence="2" id="KW-0805">Transcription regulation</keyword>
<evidence type="ECO:0000256" key="3">
    <source>
        <dbReference type="ARBA" id="ARBA00023125"/>
    </source>
</evidence>
<evidence type="ECO:0000256" key="2">
    <source>
        <dbReference type="ARBA" id="ARBA00023015"/>
    </source>
</evidence>
<name>A0A1X7MU32_9HYPH</name>
<keyword evidence="4" id="KW-0804">Transcription</keyword>
<dbReference type="Gene3D" id="1.10.10.10">
    <property type="entry name" value="Winged helix-like DNA-binding domain superfamily/Winged helix DNA-binding domain"/>
    <property type="match status" value="1"/>
</dbReference>
<dbReference type="Pfam" id="PF00126">
    <property type="entry name" value="HTH_1"/>
    <property type="match status" value="1"/>
</dbReference>
<evidence type="ECO:0000259" key="5">
    <source>
        <dbReference type="PROSITE" id="PS50931"/>
    </source>
</evidence>
<dbReference type="AlphaFoldDB" id="A0A1X7MU32"/>
<dbReference type="GO" id="GO:0003700">
    <property type="term" value="F:DNA-binding transcription factor activity"/>
    <property type="evidence" value="ECO:0007669"/>
    <property type="project" value="InterPro"/>
</dbReference>
<evidence type="ECO:0000256" key="1">
    <source>
        <dbReference type="ARBA" id="ARBA00009437"/>
    </source>
</evidence>
<dbReference type="PROSITE" id="PS50931">
    <property type="entry name" value="HTH_LYSR"/>
    <property type="match status" value="1"/>
</dbReference>
<dbReference type="Proteomes" id="UP000193083">
    <property type="component" value="Unassembled WGS sequence"/>
</dbReference>
<dbReference type="PANTHER" id="PTHR30419">
    <property type="entry name" value="HTH-TYPE TRANSCRIPTIONAL REGULATOR YBHD"/>
    <property type="match status" value="1"/>
</dbReference>
<reference evidence="6 7" key="1">
    <citation type="submission" date="2017-04" db="EMBL/GenBank/DDBJ databases">
        <authorList>
            <person name="Afonso C.L."/>
            <person name="Miller P.J."/>
            <person name="Scott M.A."/>
            <person name="Spackman E."/>
            <person name="Goraichik I."/>
            <person name="Dimitrov K.M."/>
            <person name="Suarez D.L."/>
            <person name="Swayne D.E."/>
        </authorList>
    </citation>
    <scope>NUCLEOTIDE SEQUENCE [LARGE SCALE GENOMIC DNA]</scope>
    <source>
        <strain evidence="6 7">B5P</strain>
    </source>
</reference>
<proteinExistence type="inferred from homology"/>
<sequence length="302" mass="33075">MPLIASAAILLNAVAKAGSIRGAAAKQNISPSALNRQILNLEEEYGAQLFERLPRGVRLTAAGEVLVADVRRWLQDQEKSRRHLAELKGDIKGHTSIGLMESLSEYMVSRLMTSMRERRSLISLDIVVGGTETLLDRLLAGGLDLVICYAAPSLPDLTVIKMVEPRPGIIVGRDHPLANNKSIRISDCSDYSFVMPDASLSLREKLDKSLERLKFTPRHIVTTNSIKVMKMLVRDHGQIAVLGMADTFLDIDPGGIVHIPFADKIHPGSQLSLIAQRHARMSPVTALIADRLKDMLGELPGV</sequence>
<accession>A0A1X7MU32</accession>
<keyword evidence="3 6" id="KW-0238">DNA-binding</keyword>
<feature type="domain" description="HTH lysR-type" evidence="5">
    <location>
        <begin position="11"/>
        <end position="60"/>
    </location>
</feature>
<dbReference type="InterPro" id="IPR005119">
    <property type="entry name" value="LysR_subst-bd"/>
</dbReference>
<dbReference type="CDD" id="cd05466">
    <property type="entry name" value="PBP2_LTTR_substrate"/>
    <property type="match status" value="1"/>
</dbReference>
<dbReference type="SUPFAM" id="SSF46785">
    <property type="entry name" value="Winged helix' DNA-binding domain"/>
    <property type="match status" value="1"/>
</dbReference>
<dbReference type="InterPro" id="IPR000847">
    <property type="entry name" value="LysR_HTH_N"/>
</dbReference>
<dbReference type="InterPro" id="IPR050950">
    <property type="entry name" value="HTH-type_LysR_regulators"/>
</dbReference>
<dbReference type="RefSeq" id="WP_085462899.1">
    <property type="nucleotide sequence ID" value="NZ_FXBL01000004.1"/>
</dbReference>